<dbReference type="EMBL" id="RZNJ01000002">
    <property type="protein sequence ID" value="RUT32811.1"/>
    <property type="molecule type" value="Genomic_DNA"/>
</dbReference>
<keyword evidence="4 6" id="KW-1133">Transmembrane helix</keyword>
<feature type="transmembrane region" description="Helical" evidence="6">
    <location>
        <begin position="337"/>
        <end position="356"/>
    </location>
</feature>
<evidence type="ECO:0000313" key="8">
    <source>
        <dbReference type="EMBL" id="RUT32811.1"/>
    </source>
</evidence>
<dbReference type="GO" id="GO:0016020">
    <property type="term" value="C:membrane"/>
    <property type="evidence" value="ECO:0007669"/>
    <property type="project" value="UniProtKB-SubCell"/>
</dbReference>
<feature type="domain" description="EamA" evidence="7">
    <location>
        <begin position="219"/>
        <end position="351"/>
    </location>
</feature>
<dbReference type="PANTHER" id="PTHR32322:SF2">
    <property type="entry name" value="EAMA DOMAIN-CONTAINING PROTEIN"/>
    <property type="match status" value="1"/>
</dbReference>
<feature type="transmembrane region" description="Helical" evidence="6">
    <location>
        <begin position="280"/>
        <end position="298"/>
    </location>
</feature>
<evidence type="ECO:0000256" key="3">
    <source>
        <dbReference type="ARBA" id="ARBA00022692"/>
    </source>
</evidence>
<name>A0A433XFC9_9HYPH</name>
<dbReference type="PANTHER" id="PTHR32322">
    <property type="entry name" value="INNER MEMBRANE TRANSPORTER"/>
    <property type="match status" value="1"/>
</dbReference>
<feature type="transmembrane region" description="Helical" evidence="6">
    <location>
        <begin position="101"/>
        <end position="120"/>
    </location>
</feature>
<feature type="domain" description="EamA" evidence="7">
    <location>
        <begin position="75"/>
        <end position="206"/>
    </location>
</feature>
<keyword evidence="5 6" id="KW-0472">Membrane</keyword>
<evidence type="ECO:0000256" key="2">
    <source>
        <dbReference type="ARBA" id="ARBA00007362"/>
    </source>
</evidence>
<feature type="transmembrane region" description="Helical" evidence="6">
    <location>
        <begin position="74"/>
        <end position="95"/>
    </location>
</feature>
<evidence type="ECO:0000256" key="1">
    <source>
        <dbReference type="ARBA" id="ARBA00004141"/>
    </source>
</evidence>
<evidence type="ECO:0000256" key="6">
    <source>
        <dbReference type="SAM" id="Phobius"/>
    </source>
</evidence>
<dbReference type="Pfam" id="PF00892">
    <property type="entry name" value="EamA"/>
    <property type="match status" value="2"/>
</dbReference>
<accession>A0A433XFC9</accession>
<feature type="transmembrane region" description="Helical" evidence="6">
    <location>
        <begin position="132"/>
        <end position="151"/>
    </location>
</feature>
<gene>
    <name evidence="8" type="ORF">EMQ25_06625</name>
</gene>
<reference evidence="8 9" key="1">
    <citation type="journal article" date="2016" name="Int. J. Syst. Evol. Microbiol.">
        <title>Arsenicitalea aurantiaca gen. nov., sp. nov., a new member of the family Hyphomicrobiaceae, isolated from high-arsenic sediment.</title>
        <authorList>
            <person name="Mu Y."/>
            <person name="Zhou L."/>
            <person name="Zeng X.C."/>
            <person name="Liu L."/>
            <person name="Pan Y."/>
            <person name="Chen X."/>
            <person name="Wang J."/>
            <person name="Li S."/>
            <person name="Li W.J."/>
            <person name="Wang Y."/>
        </authorList>
    </citation>
    <scope>NUCLEOTIDE SEQUENCE [LARGE SCALE GENOMIC DNA]</scope>
    <source>
        <strain evidence="8 9">42-50</strain>
    </source>
</reference>
<evidence type="ECO:0000259" key="7">
    <source>
        <dbReference type="Pfam" id="PF00892"/>
    </source>
</evidence>
<evidence type="ECO:0000256" key="5">
    <source>
        <dbReference type="ARBA" id="ARBA00023136"/>
    </source>
</evidence>
<keyword evidence="9" id="KW-1185">Reference proteome</keyword>
<evidence type="ECO:0000256" key="4">
    <source>
        <dbReference type="ARBA" id="ARBA00022989"/>
    </source>
</evidence>
<sequence>MTPQIRWLRACSWKSTSSILRLWRAWRAARPGSTEHSPAITGSDGSHRQNRFDGSAGQAYGPRLRRNVMALRDWFWVILLGSIWGCSFMFNALLIRELGPLWVATGRVGFAALACWAVFIAMRKPLPRDPKLYALLALLGLVAYSLPFTLFPISQGALPSGVAAIINALTPLMTVTIGHFWLGGEKADAVRFGGVGIGFLGVAILSLPAVAGGGTAEIWAIGLCLLATVCYAVGLNFARTFRGVDPTTIATLALTGSTIGILPVALAVEGVPVITQGTTWAAWVAIGVVSTGFTFLVMYRLLPRIGATNFSVTTFIAPLVAISLGVVVLGEEIHPEHLIGMIGIFAGLMLIDGRLVRRLRRARA</sequence>
<dbReference type="InterPro" id="IPR050638">
    <property type="entry name" value="AA-Vitamin_Transporters"/>
</dbReference>
<dbReference type="SUPFAM" id="SSF103481">
    <property type="entry name" value="Multidrug resistance efflux transporter EmrE"/>
    <property type="match status" value="2"/>
</dbReference>
<comment type="caution">
    <text evidence="8">The sequence shown here is derived from an EMBL/GenBank/DDBJ whole genome shotgun (WGS) entry which is preliminary data.</text>
</comment>
<dbReference type="InterPro" id="IPR037185">
    <property type="entry name" value="EmrE-like"/>
</dbReference>
<proteinExistence type="inferred from homology"/>
<comment type="subcellular location">
    <subcellularLocation>
        <location evidence="1">Membrane</location>
        <topology evidence="1">Multi-pass membrane protein</topology>
    </subcellularLocation>
</comment>
<comment type="similarity">
    <text evidence="2">Belongs to the EamA transporter family.</text>
</comment>
<feature type="transmembrane region" description="Helical" evidence="6">
    <location>
        <begin position="310"/>
        <end position="331"/>
    </location>
</feature>
<evidence type="ECO:0000313" key="9">
    <source>
        <dbReference type="Proteomes" id="UP000281547"/>
    </source>
</evidence>
<feature type="transmembrane region" description="Helical" evidence="6">
    <location>
        <begin position="249"/>
        <end position="268"/>
    </location>
</feature>
<dbReference type="Proteomes" id="UP000281547">
    <property type="component" value="Unassembled WGS sequence"/>
</dbReference>
<protein>
    <submittedName>
        <fullName evidence="8">DMT family transporter</fullName>
    </submittedName>
</protein>
<dbReference type="InterPro" id="IPR000620">
    <property type="entry name" value="EamA_dom"/>
</dbReference>
<organism evidence="8 9">
    <name type="scientific">Arsenicitalea aurantiaca</name>
    <dbReference type="NCBI Taxonomy" id="1783274"/>
    <lineage>
        <taxon>Bacteria</taxon>
        <taxon>Pseudomonadati</taxon>
        <taxon>Pseudomonadota</taxon>
        <taxon>Alphaproteobacteria</taxon>
        <taxon>Hyphomicrobiales</taxon>
        <taxon>Devosiaceae</taxon>
        <taxon>Arsenicitalea</taxon>
    </lineage>
</organism>
<dbReference type="AlphaFoldDB" id="A0A433XFC9"/>
<keyword evidence="3 6" id="KW-0812">Transmembrane</keyword>
<feature type="transmembrane region" description="Helical" evidence="6">
    <location>
        <begin position="218"/>
        <end position="237"/>
    </location>
</feature>
<feature type="transmembrane region" description="Helical" evidence="6">
    <location>
        <begin position="157"/>
        <end position="182"/>
    </location>
</feature>
<feature type="transmembrane region" description="Helical" evidence="6">
    <location>
        <begin position="189"/>
        <end position="212"/>
    </location>
</feature>